<dbReference type="Gene3D" id="3.40.50.300">
    <property type="entry name" value="P-loop containing nucleotide triphosphate hydrolases"/>
    <property type="match status" value="1"/>
</dbReference>
<feature type="domain" description="Obg" evidence="6">
    <location>
        <begin position="1"/>
        <end position="158"/>
    </location>
</feature>
<dbReference type="Pfam" id="PF01018">
    <property type="entry name" value="GTP1_OBG"/>
    <property type="match status" value="1"/>
</dbReference>
<dbReference type="NCBIfam" id="NF008956">
    <property type="entry name" value="PRK12299.1"/>
    <property type="match status" value="1"/>
</dbReference>
<dbReference type="NCBIfam" id="TIGR02729">
    <property type="entry name" value="Obg_CgtA"/>
    <property type="match status" value="1"/>
</dbReference>
<evidence type="ECO:0000256" key="3">
    <source>
        <dbReference type="ARBA" id="ARBA00023134"/>
    </source>
</evidence>
<evidence type="ECO:0000256" key="4">
    <source>
        <dbReference type="SAM" id="MobiDB-lite"/>
    </source>
</evidence>
<dbReference type="SUPFAM" id="SSF82051">
    <property type="entry name" value="Obg GTP-binding protein N-terminal domain"/>
    <property type="match status" value="1"/>
</dbReference>
<dbReference type="InterPro" id="IPR045086">
    <property type="entry name" value="OBG_GTPase"/>
</dbReference>
<feature type="domain" description="OBG-type G" evidence="5">
    <location>
        <begin position="159"/>
        <end position="326"/>
    </location>
</feature>
<dbReference type="PANTHER" id="PTHR11702:SF31">
    <property type="entry name" value="MITOCHONDRIAL RIBOSOME-ASSOCIATED GTPASE 2"/>
    <property type="match status" value="1"/>
</dbReference>
<evidence type="ECO:0000259" key="6">
    <source>
        <dbReference type="PROSITE" id="PS51883"/>
    </source>
</evidence>
<dbReference type="InterPro" id="IPR006169">
    <property type="entry name" value="GTP1_OBG_dom"/>
</dbReference>
<protein>
    <recommendedName>
        <fullName evidence="8">OBG-type G domain-containing protein</fullName>
    </recommendedName>
</protein>
<evidence type="ECO:0000256" key="2">
    <source>
        <dbReference type="ARBA" id="ARBA00022741"/>
    </source>
</evidence>
<dbReference type="GO" id="GO:0003924">
    <property type="term" value="F:GTPase activity"/>
    <property type="evidence" value="ECO:0007669"/>
    <property type="project" value="InterPro"/>
</dbReference>
<dbReference type="Gene3D" id="2.70.210.12">
    <property type="entry name" value="GTP1/OBG domain"/>
    <property type="match status" value="1"/>
</dbReference>
<gene>
    <name evidence="7" type="ORF">METZ01_LOCUS63040</name>
</gene>
<name>A0A381T1V6_9ZZZZ</name>
<sequence>MFIDYTQIEIIAGNGGPGAISFRREKFISKGGPDGGDGGKGGHVYIMVDTNLHTLQDIRYKKQYKAENGYSGGGSNKTGKSGKDIIILVPAGSVVREKGSKEIFVDLTKEGQKLIICHGGKGGKGNARFKTSTKQAPRIAQPGTNGESGNFEVELKILADVGLVGLPNAGKSTLLSVLSAARPKIADYPFTTLEPQLGIVKYGEYESFVMADIPGLIKGASIGKGLGHQFLRHIERNRIHVYLIDSQEERPFETFKTLNNELKTFNESLVNKPYIICRTKSDLKTEISSGWNDFSENIIDISSVSQEGLDKLVNSLVNLLNQNINE</sequence>
<evidence type="ECO:0008006" key="8">
    <source>
        <dbReference type="Google" id="ProtNLM"/>
    </source>
</evidence>
<keyword evidence="2" id="KW-0547">Nucleotide-binding</keyword>
<dbReference type="InterPro" id="IPR006073">
    <property type="entry name" value="GTP-bd"/>
</dbReference>
<reference evidence="7" key="1">
    <citation type="submission" date="2018-05" db="EMBL/GenBank/DDBJ databases">
        <authorList>
            <person name="Lanie J.A."/>
            <person name="Ng W.-L."/>
            <person name="Kazmierczak K.M."/>
            <person name="Andrzejewski T.M."/>
            <person name="Davidsen T.M."/>
            <person name="Wayne K.J."/>
            <person name="Tettelin H."/>
            <person name="Glass J.I."/>
            <person name="Rusch D."/>
            <person name="Podicherti R."/>
            <person name="Tsui H.-C.T."/>
            <person name="Winkler M.E."/>
        </authorList>
    </citation>
    <scope>NUCLEOTIDE SEQUENCE</scope>
</reference>
<dbReference type="HAMAP" id="MF_01454">
    <property type="entry name" value="GTPase_Obg"/>
    <property type="match status" value="1"/>
</dbReference>
<dbReference type="InterPro" id="IPR014100">
    <property type="entry name" value="GTP-bd_Obg/CgtA"/>
</dbReference>
<comment type="similarity">
    <text evidence="1">Belongs to the TRAFAC class OBG-HflX-like GTPase superfamily. OBG GTPase family.</text>
</comment>
<evidence type="ECO:0000313" key="7">
    <source>
        <dbReference type="EMBL" id="SVA10186.1"/>
    </source>
</evidence>
<dbReference type="SUPFAM" id="SSF52540">
    <property type="entry name" value="P-loop containing nucleoside triphosphate hydrolases"/>
    <property type="match status" value="1"/>
</dbReference>
<dbReference type="InterPro" id="IPR036726">
    <property type="entry name" value="GTP1_OBG_dom_sf"/>
</dbReference>
<feature type="region of interest" description="Disordered" evidence="4">
    <location>
        <begin position="126"/>
        <end position="145"/>
    </location>
</feature>
<dbReference type="CDD" id="cd01898">
    <property type="entry name" value="Obg"/>
    <property type="match status" value="1"/>
</dbReference>
<dbReference type="PANTHER" id="PTHR11702">
    <property type="entry name" value="DEVELOPMENTALLY REGULATED GTP-BINDING PROTEIN-RELATED"/>
    <property type="match status" value="1"/>
</dbReference>
<dbReference type="PIRSF" id="PIRSF002401">
    <property type="entry name" value="GTP_bd_Obg/CgtA"/>
    <property type="match status" value="1"/>
</dbReference>
<dbReference type="PRINTS" id="PR00326">
    <property type="entry name" value="GTP1OBG"/>
</dbReference>
<dbReference type="PROSITE" id="PS00905">
    <property type="entry name" value="GTP1_OBG"/>
    <property type="match status" value="1"/>
</dbReference>
<dbReference type="PROSITE" id="PS51883">
    <property type="entry name" value="OBG"/>
    <property type="match status" value="1"/>
</dbReference>
<keyword evidence="3" id="KW-0342">GTP-binding</keyword>
<dbReference type="PROSITE" id="PS51710">
    <property type="entry name" value="G_OBG"/>
    <property type="match status" value="1"/>
</dbReference>
<dbReference type="GO" id="GO:0005525">
    <property type="term" value="F:GTP binding"/>
    <property type="evidence" value="ECO:0007669"/>
    <property type="project" value="UniProtKB-KW"/>
</dbReference>
<organism evidence="7">
    <name type="scientific">marine metagenome</name>
    <dbReference type="NCBI Taxonomy" id="408172"/>
    <lineage>
        <taxon>unclassified sequences</taxon>
        <taxon>metagenomes</taxon>
        <taxon>ecological metagenomes</taxon>
    </lineage>
</organism>
<dbReference type="InterPro" id="IPR027417">
    <property type="entry name" value="P-loop_NTPase"/>
</dbReference>
<evidence type="ECO:0000259" key="5">
    <source>
        <dbReference type="PROSITE" id="PS51710"/>
    </source>
</evidence>
<dbReference type="NCBIfam" id="NF008955">
    <property type="entry name" value="PRK12297.1"/>
    <property type="match status" value="1"/>
</dbReference>
<dbReference type="AlphaFoldDB" id="A0A381T1V6"/>
<dbReference type="InterPro" id="IPR006074">
    <property type="entry name" value="GTP1-OBG_CS"/>
</dbReference>
<proteinExistence type="inferred from homology"/>
<evidence type="ECO:0000256" key="1">
    <source>
        <dbReference type="ARBA" id="ARBA00007699"/>
    </source>
</evidence>
<dbReference type="GO" id="GO:0000287">
    <property type="term" value="F:magnesium ion binding"/>
    <property type="evidence" value="ECO:0007669"/>
    <property type="project" value="InterPro"/>
</dbReference>
<dbReference type="FunFam" id="2.70.210.12:FF:000001">
    <property type="entry name" value="GTPase Obg"/>
    <property type="match status" value="1"/>
</dbReference>
<dbReference type="InterPro" id="IPR031167">
    <property type="entry name" value="G_OBG"/>
</dbReference>
<dbReference type="EMBL" id="UINC01003901">
    <property type="protein sequence ID" value="SVA10186.1"/>
    <property type="molecule type" value="Genomic_DNA"/>
</dbReference>
<dbReference type="Pfam" id="PF01926">
    <property type="entry name" value="MMR_HSR1"/>
    <property type="match status" value="1"/>
</dbReference>
<accession>A0A381T1V6</accession>